<dbReference type="GO" id="GO:0007155">
    <property type="term" value="P:cell adhesion"/>
    <property type="evidence" value="ECO:0007669"/>
    <property type="project" value="InterPro"/>
</dbReference>
<dbReference type="GO" id="GO:0046872">
    <property type="term" value="F:metal ion binding"/>
    <property type="evidence" value="ECO:0007669"/>
    <property type="project" value="UniProtKB-KW"/>
</dbReference>
<evidence type="ECO:0000256" key="6">
    <source>
        <dbReference type="RuleBase" id="RU003512"/>
    </source>
</evidence>
<keyword evidence="4" id="KW-0479">Metal-binding</keyword>
<keyword evidence="3 6" id="KW-0813">Transport</keyword>
<keyword evidence="5" id="KW-0732">Signal</keyword>
<reference evidence="7 8" key="1">
    <citation type="submission" date="2019-02" db="EMBL/GenBank/DDBJ databases">
        <title>Deep-cultivation of Planctomycetes and their phenomic and genomic characterization uncovers novel biology.</title>
        <authorList>
            <person name="Wiegand S."/>
            <person name="Jogler M."/>
            <person name="Boedeker C."/>
            <person name="Pinto D."/>
            <person name="Vollmers J."/>
            <person name="Rivas-Marin E."/>
            <person name="Kohn T."/>
            <person name="Peeters S.H."/>
            <person name="Heuer A."/>
            <person name="Rast P."/>
            <person name="Oberbeckmann S."/>
            <person name="Bunk B."/>
            <person name="Jeske O."/>
            <person name="Meyerdierks A."/>
            <person name="Storesund J.E."/>
            <person name="Kallscheuer N."/>
            <person name="Luecker S."/>
            <person name="Lage O.M."/>
            <person name="Pohl T."/>
            <person name="Merkel B.J."/>
            <person name="Hornburger P."/>
            <person name="Mueller R.-W."/>
            <person name="Bruemmer F."/>
            <person name="Labrenz M."/>
            <person name="Spormann A.M."/>
            <person name="Op den Camp H."/>
            <person name="Overmann J."/>
            <person name="Amann R."/>
            <person name="Jetten M.S.M."/>
            <person name="Mascher T."/>
            <person name="Medema M.H."/>
            <person name="Devos D.P."/>
            <person name="Kaster A.-K."/>
            <person name="Ovreas L."/>
            <person name="Rohde M."/>
            <person name="Galperin M.Y."/>
            <person name="Jogler C."/>
        </authorList>
    </citation>
    <scope>NUCLEOTIDE SEQUENCE [LARGE SCALE GENOMIC DNA]</scope>
    <source>
        <strain evidence="7 8">SV_7m_r</strain>
    </source>
</reference>
<name>A0A517T0R6_9BACT</name>
<dbReference type="InterPro" id="IPR050492">
    <property type="entry name" value="Bact_metal-bind_prot9"/>
</dbReference>
<evidence type="ECO:0000256" key="2">
    <source>
        <dbReference type="ARBA" id="ARBA00011028"/>
    </source>
</evidence>
<evidence type="ECO:0000256" key="1">
    <source>
        <dbReference type="ARBA" id="ARBA00004196"/>
    </source>
</evidence>
<dbReference type="PRINTS" id="PR00691">
    <property type="entry name" value="ADHESINB"/>
</dbReference>
<dbReference type="PRINTS" id="PR00690">
    <property type="entry name" value="ADHESNFAMILY"/>
</dbReference>
<dbReference type="InterPro" id="IPR006129">
    <property type="entry name" value="AdhesinB"/>
</dbReference>
<dbReference type="GO" id="GO:0030001">
    <property type="term" value="P:metal ion transport"/>
    <property type="evidence" value="ECO:0007669"/>
    <property type="project" value="InterPro"/>
</dbReference>
<gene>
    <name evidence="7" type="primary">troA</name>
    <name evidence="7" type="ORF">SV7mr_44520</name>
</gene>
<dbReference type="InterPro" id="IPR006127">
    <property type="entry name" value="ZnuA-like"/>
</dbReference>
<dbReference type="SUPFAM" id="SSF53807">
    <property type="entry name" value="Helical backbone' metal receptor"/>
    <property type="match status" value="1"/>
</dbReference>
<dbReference type="EMBL" id="CP036272">
    <property type="protein sequence ID" value="QDT61911.1"/>
    <property type="molecule type" value="Genomic_DNA"/>
</dbReference>
<organism evidence="7 8">
    <name type="scientific">Stieleria bergensis</name>
    <dbReference type="NCBI Taxonomy" id="2528025"/>
    <lineage>
        <taxon>Bacteria</taxon>
        <taxon>Pseudomonadati</taxon>
        <taxon>Planctomycetota</taxon>
        <taxon>Planctomycetia</taxon>
        <taxon>Pirellulales</taxon>
        <taxon>Pirellulaceae</taxon>
        <taxon>Stieleria</taxon>
    </lineage>
</organism>
<dbReference type="Pfam" id="PF01297">
    <property type="entry name" value="ZnuA"/>
    <property type="match status" value="1"/>
</dbReference>
<evidence type="ECO:0000313" key="8">
    <source>
        <dbReference type="Proteomes" id="UP000315003"/>
    </source>
</evidence>
<dbReference type="InterPro" id="IPR006128">
    <property type="entry name" value="Lipoprotein_PsaA-like"/>
</dbReference>
<evidence type="ECO:0000256" key="5">
    <source>
        <dbReference type="ARBA" id="ARBA00022729"/>
    </source>
</evidence>
<dbReference type="GO" id="GO:0030313">
    <property type="term" value="C:cell envelope"/>
    <property type="evidence" value="ECO:0007669"/>
    <property type="project" value="UniProtKB-SubCell"/>
</dbReference>
<protein>
    <submittedName>
        <fullName evidence="7">Periplasmic zinc-binding protein TroA</fullName>
    </submittedName>
</protein>
<sequence length="453" mass="49216">MTSGTGEVASRSRANHLFSLRCSIHFVAIRSGLWLRIAVGFGWRWRRMRIFPLGKPLQATRGQLSDGVSCGWSWSGGGKQVLTGLGCQVGFKKLAEAKKSFPRRNQRHMKPSCLSPAKRFLPAVPLALVAVLLLCLAVGCGSSSSPAVSSPDRVVDAENPLQVTATVAMVADLVRNVGGERTEVNQLCGSGVDPHLYKVTRDDVLAMRSSDMVFYSGLMLEGKMADALVKEARKRPVIAVTENVPEELLLEPDDFAGHYDPHLWMDVSAWSQCVDVIADELCEFDPEGESIYRRNAESYKRQLSALHQYGQASLATIPKTSRLMVTSHDAFNYFGRAYGLEVTGVQGVSTESEAGLQWINQLVSMIVDRDVKAVFVESSVASDNVEALVEGARAKGHEVKIADKELFSDAMGAPGTYEGTYIGMLDHNITVVTRALGGQANQAGLNGQLQTKP</sequence>
<dbReference type="Proteomes" id="UP000315003">
    <property type="component" value="Chromosome"/>
</dbReference>
<comment type="subcellular location">
    <subcellularLocation>
        <location evidence="1">Cell envelope</location>
    </subcellularLocation>
</comment>
<dbReference type="PANTHER" id="PTHR42953">
    <property type="entry name" value="HIGH-AFFINITY ZINC UPTAKE SYSTEM PROTEIN ZNUA-RELATED"/>
    <property type="match status" value="1"/>
</dbReference>
<dbReference type="Gene3D" id="3.40.50.1980">
    <property type="entry name" value="Nitrogenase molybdenum iron protein domain"/>
    <property type="match status" value="2"/>
</dbReference>
<evidence type="ECO:0000256" key="3">
    <source>
        <dbReference type="ARBA" id="ARBA00022448"/>
    </source>
</evidence>
<dbReference type="PANTHER" id="PTHR42953:SF1">
    <property type="entry name" value="METAL-BINDING PROTEIN HI_0362-RELATED"/>
    <property type="match status" value="1"/>
</dbReference>
<accession>A0A517T0R6</accession>
<keyword evidence="8" id="KW-1185">Reference proteome</keyword>
<dbReference type="AlphaFoldDB" id="A0A517T0R6"/>
<evidence type="ECO:0000256" key="4">
    <source>
        <dbReference type="ARBA" id="ARBA00022723"/>
    </source>
</evidence>
<comment type="similarity">
    <text evidence="2 6">Belongs to the bacterial solute-binding protein 9 family.</text>
</comment>
<evidence type="ECO:0000313" key="7">
    <source>
        <dbReference type="EMBL" id="QDT61911.1"/>
    </source>
</evidence>
<proteinExistence type="inferred from homology"/>